<reference evidence="2" key="1">
    <citation type="submission" date="2018-02" db="EMBL/GenBank/DDBJ databases">
        <authorList>
            <person name="Hausmann B."/>
        </authorList>
    </citation>
    <scope>NUCLEOTIDE SEQUENCE [LARGE SCALE GENOMIC DNA]</scope>
    <source>
        <strain evidence="2">Peat soil MAG SbF1</strain>
    </source>
</reference>
<name>A0A2U3KNP5_9FIRM</name>
<dbReference type="SUPFAM" id="SSF58104">
    <property type="entry name" value="Methyl-accepting chemotaxis protein (MCP) signaling domain"/>
    <property type="match status" value="1"/>
</dbReference>
<evidence type="ECO:0000313" key="1">
    <source>
        <dbReference type="EMBL" id="SPF41234.1"/>
    </source>
</evidence>
<dbReference type="Gene3D" id="1.10.287.950">
    <property type="entry name" value="Methyl-accepting chemotaxis protein"/>
    <property type="match status" value="1"/>
</dbReference>
<dbReference type="EMBL" id="OMOF01000164">
    <property type="protein sequence ID" value="SPF41234.1"/>
    <property type="molecule type" value="Genomic_DNA"/>
</dbReference>
<protein>
    <submittedName>
        <fullName evidence="1">Methyl-accepting chemotaxis protein</fullName>
    </submittedName>
</protein>
<accession>A0A2U3KNP5</accession>
<organism evidence="1 2">
    <name type="scientific">Candidatus Desulfosporosinus infrequens</name>
    <dbReference type="NCBI Taxonomy" id="2043169"/>
    <lineage>
        <taxon>Bacteria</taxon>
        <taxon>Bacillati</taxon>
        <taxon>Bacillota</taxon>
        <taxon>Clostridia</taxon>
        <taxon>Eubacteriales</taxon>
        <taxon>Desulfitobacteriaceae</taxon>
        <taxon>Desulfosporosinus</taxon>
    </lineage>
</organism>
<evidence type="ECO:0000313" key="2">
    <source>
        <dbReference type="Proteomes" id="UP000238916"/>
    </source>
</evidence>
<dbReference type="Proteomes" id="UP000238916">
    <property type="component" value="Unassembled WGS sequence"/>
</dbReference>
<sequence length="77" mass="8263">MAQEVRKLADNTKLSAGSIESDVQGVQESVRRLTESVSDLATISEAQAIGVVELTKAIAYIAKMAQELVDLGKMQDI</sequence>
<dbReference type="AlphaFoldDB" id="A0A2U3KNP5"/>
<proteinExistence type="predicted"/>
<gene>
    <name evidence="1" type="ORF">SBF1_2460009</name>
</gene>